<evidence type="ECO:0000256" key="8">
    <source>
        <dbReference type="SAM" id="MobiDB-lite"/>
    </source>
</evidence>
<protein>
    <recommendedName>
        <fullName evidence="1">Trimethylguanosine synthase</fullName>
    </recommendedName>
    <alternativeName>
        <fullName evidence="7">Cap-specific guanine-N(2) methyltransferase</fullName>
    </alternativeName>
</protein>
<evidence type="ECO:0000256" key="4">
    <source>
        <dbReference type="ARBA" id="ARBA00048740"/>
    </source>
</evidence>
<evidence type="ECO:0000256" key="3">
    <source>
        <dbReference type="ARBA" id="ARBA00047418"/>
    </source>
</evidence>
<dbReference type="SUPFAM" id="SSF53335">
    <property type="entry name" value="S-adenosyl-L-methionine-dependent methyltransferases"/>
    <property type="match status" value="1"/>
</dbReference>
<feature type="compositionally biased region" description="Low complexity" evidence="8">
    <location>
        <begin position="522"/>
        <end position="547"/>
    </location>
</feature>
<feature type="region of interest" description="Disordered" evidence="8">
    <location>
        <begin position="654"/>
        <end position="704"/>
    </location>
</feature>
<dbReference type="Pfam" id="PF12550">
    <property type="entry name" value="GCR1_C"/>
    <property type="match status" value="1"/>
</dbReference>
<dbReference type="Pfam" id="PF09445">
    <property type="entry name" value="Methyltransf_15"/>
    <property type="match status" value="1"/>
</dbReference>
<feature type="compositionally biased region" description="Low complexity" evidence="8">
    <location>
        <begin position="610"/>
        <end position="623"/>
    </location>
</feature>
<name>A0AAI9T0Z2_9ASCO</name>
<comment type="catalytic activity">
    <reaction evidence="4">
        <text>a 5'-end (N(7)-methyl 5'-triphosphoguanosine)-ribonucleoside in snoRNA + S-adenosyl-L-methionine = a 5'-end (N(2),N(7)-dimethyl 5'-triphosphoguanosine)-ribonucleoside in snoRNA + S-adenosyl-L-homocysteine + H(+)</text>
        <dbReference type="Rhea" id="RHEA:78475"/>
        <dbReference type="Rhea" id="RHEA-COMP:19086"/>
        <dbReference type="Rhea" id="RHEA-COMP:19088"/>
        <dbReference type="ChEBI" id="CHEBI:15378"/>
        <dbReference type="ChEBI" id="CHEBI:57856"/>
        <dbReference type="ChEBI" id="CHEBI:59789"/>
        <dbReference type="ChEBI" id="CHEBI:156461"/>
        <dbReference type="ChEBI" id="CHEBI:172880"/>
    </reaction>
    <physiologicalReaction direction="left-to-right" evidence="4">
        <dbReference type="Rhea" id="RHEA:78476"/>
    </physiologicalReaction>
</comment>
<dbReference type="PANTHER" id="PTHR14741">
    <property type="entry name" value="S-ADENOSYLMETHIONINE-DEPENDENT METHYLTRANSFERASE RELATED"/>
    <property type="match status" value="1"/>
</dbReference>
<evidence type="ECO:0000256" key="2">
    <source>
        <dbReference type="ARBA" id="ARBA00025783"/>
    </source>
</evidence>
<feature type="region of interest" description="Disordered" evidence="8">
    <location>
        <begin position="1"/>
        <end position="66"/>
    </location>
</feature>
<comment type="caution">
    <text evidence="10">The sequence shown here is derived from an EMBL/GenBank/DDBJ whole genome shotgun (WGS) entry which is preliminary data.</text>
</comment>
<dbReference type="Proteomes" id="UP001202479">
    <property type="component" value="Unassembled WGS sequence"/>
</dbReference>
<organism evidence="10 11">
    <name type="scientific">Candida oxycetoniae</name>
    <dbReference type="NCBI Taxonomy" id="497107"/>
    <lineage>
        <taxon>Eukaryota</taxon>
        <taxon>Fungi</taxon>
        <taxon>Dikarya</taxon>
        <taxon>Ascomycota</taxon>
        <taxon>Saccharomycotina</taxon>
        <taxon>Pichiomycetes</taxon>
        <taxon>Debaryomycetaceae</taxon>
        <taxon>Candida/Lodderomyces clade</taxon>
        <taxon>Candida</taxon>
    </lineage>
</organism>
<dbReference type="InterPro" id="IPR029063">
    <property type="entry name" value="SAM-dependent_MTases_sf"/>
</dbReference>
<comment type="catalytic activity">
    <reaction evidence="6">
        <text>a 5'-end (N(7)-methyl 5'-triphosphoguanosine)-ribonucleoside in snRNA + S-adenosyl-L-methionine = a 5'-end (N(2),N(7)-dimethyl 5'-triphosphoguanosine)-ribonucleoside in snRNA + S-adenosyl-L-homocysteine + H(+)</text>
        <dbReference type="Rhea" id="RHEA:78471"/>
        <dbReference type="Rhea" id="RHEA-COMP:19085"/>
        <dbReference type="Rhea" id="RHEA-COMP:19087"/>
        <dbReference type="ChEBI" id="CHEBI:15378"/>
        <dbReference type="ChEBI" id="CHEBI:57856"/>
        <dbReference type="ChEBI" id="CHEBI:59789"/>
        <dbReference type="ChEBI" id="CHEBI:156461"/>
        <dbReference type="ChEBI" id="CHEBI:172880"/>
    </reaction>
    <physiologicalReaction direction="left-to-right" evidence="6">
        <dbReference type="Rhea" id="RHEA:78472"/>
    </physiologicalReaction>
</comment>
<gene>
    <name evidence="10" type="ORF">KGF56_000810</name>
</gene>
<comment type="catalytic activity">
    <reaction evidence="5">
        <text>a 5'-end (N(2),N(7)-dimethyl 5'-triphosphoguanosine)-ribonucleoside in snRNA + S-adenosyl-L-methionine = a 5'-end (N(2),N(2),N(7)-trimethyl 5'-triphosphoguanosine)-ribonucleoside in snRNA + S-adenosyl-L-homocysteine + H(+)</text>
        <dbReference type="Rhea" id="RHEA:78479"/>
        <dbReference type="Rhea" id="RHEA-COMP:19087"/>
        <dbReference type="Rhea" id="RHEA-COMP:19089"/>
        <dbReference type="ChEBI" id="CHEBI:15378"/>
        <dbReference type="ChEBI" id="CHEBI:57856"/>
        <dbReference type="ChEBI" id="CHEBI:59789"/>
        <dbReference type="ChEBI" id="CHEBI:167623"/>
        <dbReference type="ChEBI" id="CHEBI:172880"/>
    </reaction>
    <physiologicalReaction direction="left-to-right" evidence="5">
        <dbReference type="Rhea" id="RHEA:78480"/>
    </physiologicalReaction>
</comment>
<dbReference type="GO" id="GO:0071164">
    <property type="term" value="F:RNA cap trimethylguanosine synthase activity"/>
    <property type="evidence" value="ECO:0007669"/>
    <property type="project" value="TreeGrafter"/>
</dbReference>
<dbReference type="RefSeq" id="XP_049182074.1">
    <property type="nucleotide sequence ID" value="XM_049326758.1"/>
</dbReference>
<evidence type="ECO:0000313" key="11">
    <source>
        <dbReference type="Proteomes" id="UP001202479"/>
    </source>
</evidence>
<evidence type="ECO:0000256" key="7">
    <source>
        <dbReference type="ARBA" id="ARBA00049790"/>
    </source>
</evidence>
<comment type="similarity">
    <text evidence="2">Belongs to the methyltransferase superfamily. Trimethylguanosine synthase family.</text>
</comment>
<dbReference type="InterPro" id="IPR019012">
    <property type="entry name" value="RNA_cap_Gua-N2-MeTrfase"/>
</dbReference>
<sequence length="811" mass="92871">MVVSLEDKSNVPGQLDIAYKEEAREKNVRGSIDRVVDQGNNKHDDDDNNEGREEGEEGKKKRDGDSLRIPIGVQSIKQSTTSMGKVVEKNRTNKRRKNKANGKQIDDYLKPNFGVENHHQTQENSVHHVHDHHQANEHQFYEGELLMHTYYTLPHSVQKFWNRRYELFSKYDDGVYLSEELWYSVTPELVAKYTAQLFVKLLPPDAQIGLDVCCGGGGNTIQFARYFNSVGGIDISKTNLYCTEHNCHVYGVEDNVWTLCADWAEITTPKENGDINLDWIPQDVLNRRGLTRTSSYSEPKEIFDFIFSSPPWGGTNYDKNNFNVFEMEPFNILFLLKTMKQYSENIGLFLPKSSNLIQLSTATKEVYGDFKKCRVVYINSKERTVALLALFGDVFTARFDELDDINEEALSTAFILLGNKVDRIASHLQNLESDRIITLQQEVSLLRQLVDFQNVKLEKLTCLLSEVVDNSRRQKRRRIFNRLASNVVDDEETDDASTLIEVFHDGVNVNDLERSPSQNEMSQHPLSLSHLPQQQQNHHQQQQQQHQVLIDRRRPQVAHLRQQPPPPPPQQQQQQHALHPQNELGSNLDSNMDPQLHQTRMRSPVGGGASSTPLQQQLQAQTQNSLEGSHHSPTTTATPVGTTAQLRAQQMLAQVRTPAGKSTKKTKPDQMKNAVIHDKDGGAGGCNTPEQQSPQSTNREEDEERKVKIEFINNPTSVREVYDEFFKGYNGQEPLCELDAKYGKHEWRGDSRSKESKRYQRRKRLCDVIKRSAYKLSKSDDAIINILENYRMEKSLTWIMNGHLPPELENL</sequence>
<keyword evidence="11" id="KW-1185">Reference proteome</keyword>
<feature type="domain" description="Transcription activator GCR1-like" evidence="9">
    <location>
        <begin position="709"/>
        <end position="791"/>
    </location>
</feature>
<feature type="region of interest" description="Disordered" evidence="8">
    <location>
        <begin position="78"/>
        <end position="108"/>
    </location>
</feature>
<dbReference type="Gene3D" id="3.40.50.150">
    <property type="entry name" value="Vaccinia Virus protein VP39"/>
    <property type="match status" value="1"/>
</dbReference>
<dbReference type="PANTHER" id="PTHR14741:SF32">
    <property type="entry name" value="TRIMETHYLGUANOSINE SYNTHASE"/>
    <property type="match status" value="1"/>
</dbReference>
<dbReference type="AlphaFoldDB" id="A0AAI9T0Z2"/>
<accession>A0AAI9T0Z2</accession>
<dbReference type="InterPro" id="IPR022210">
    <property type="entry name" value="TF_GCR1-like"/>
</dbReference>
<feature type="compositionally biased region" description="Basic and acidic residues" evidence="8">
    <location>
        <begin position="666"/>
        <end position="681"/>
    </location>
</feature>
<dbReference type="GO" id="GO:0005634">
    <property type="term" value="C:nucleus"/>
    <property type="evidence" value="ECO:0007669"/>
    <property type="project" value="TreeGrafter"/>
</dbReference>
<feature type="compositionally biased region" description="Basic and acidic residues" evidence="8">
    <location>
        <begin position="18"/>
        <end position="66"/>
    </location>
</feature>
<evidence type="ECO:0000256" key="1">
    <source>
        <dbReference type="ARBA" id="ARBA00018517"/>
    </source>
</evidence>
<comment type="catalytic activity">
    <reaction evidence="3">
        <text>a 5'-end (N(2),N(7)-dimethyl 5'-triphosphoguanosine)-ribonucleoside in snoRNA + S-adenosyl-L-methionine = a 5'-end (N(2),N(2),N(7)-trimethyl 5'-triphosphoguanosine)-ribonucleoside in snoRNA + S-adenosyl-L-homocysteine + H(+)</text>
        <dbReference type="Rhea" id="RHEA:78507"/>
        <dbReference type="Rhea" id="RHEA-COMP:19088"/>
        <dbReference type="Rhea" id="RHEA-COMP:19090"/>
        <dbReference type="ChEBI" id="CHEBI:15378"/>
        <dbReference type="ChEBI" id="CHEBI:57856"/>
        <dbReference type="ChEBI" id="CHEBI:59789"/>
        <dbReference type="ChEBI" id="CHEBI:167623"/>
        <dbReference type="ChEBI" id="CHEBI:172880"/>
    </reaction>
    <physiologicalReaction direction="left-to-right" evidence="3">
        <dbReference type="Rhea" id="RHEA:78508"/>
    </physiologicalReaction>
</comment>
<feature type="compositionally biased region" description="Polar residues" evidence="8">
    <location>
        <begin position="688"/>
        <end position="697"/>
    </location>
</feature>
<feature type="region of interest" description="Disordered" evidence="8">
    <location>
        <begin position="510"/>
        <end position="640"/>
    </location>
</feature>
<evidence type="ECO:0000259" key="9">
    <source>
        <dbReference type="Pfam" id="PF12550"/>
    </source>
</evidence>
<dbReference type="EMBL" id="JAHUZD010000024">
    <property type="protein sequence ID" value="KAI3406329.2"/>
    <property type="molecule type" value="Genomic_DNA"/>
</dbReference>
<evidence type="ECO:0000256" key="5">
    <source>
        <dbReference type="ARBA" id="ARBA00048763"/>
    </source>
</evidence>
<proteinExistence type="inferred from homology"/>
<evidence type="ECO:0000256" key="6">
    <source>
        <dbReference type="ARBA" id="ARBA00049075"/>
    </source>
</evidence>
<evidence type="ECO:0000313" key="10">
    <source>
        <dbReference type="EMBL" id="KAI3406329.2"/>
    </source>
</evidence>
<reference evidence="10" key="1">
    <citation type="journal article" date="2022" name="DNA Res.">
        <title>Genome analysis of five recently described species of the CUG-Ser clade uncovers Candida theae as a new hybrid lineage with pathogenic potential in the Candida parapsilosis species complex.</title>
        <authorList>
            <person name="Mixao V."/>
            <person name="Del Olmo V."/>
            <person name="Hegedusova E."/>
            <person name="Saus E."/>
            <person name="Pryszcz L."/>
            <person name="Cillingova A."/>
            <person name="Nosek J."/>
            <person name="Gabaldon T."/>
        </authorList>
    </citation>
    <scope>NUCLEOTIDE SEQUENCE</scope>
    <source>
        <strain evidence="10">CBS 10844</strain>
    </source>
</reference>
<dbReference type="GeneID" id="73378427"/>
<feature type="compositionally biased region" description="Polar residues" evidence="8">
    <location>
        <begin position="583"/>
        <end position="598"/>
    </location>
</feature>